<evidence type="ECO:0000313" key="5">
    <source>
        <dbReference type="EMBL" id="KFM78407.1"/>
    </source>
</evidence>
<dbReference type="OrthoDB" id="2305498at2759"/>
<reference evidence="5 6" key="1">
    <citation type="submission" date="2013-11" db="EMBL/GenBank/DDBJ databases">
        <title>Genome sequencing of Stegodyphus mimosarum.</title>
        <authorList>
            <person name="Bechsgaard J."/>
        </authorList>
    </citation>
    <scope>NUCLEOTIDE SEQUENCE [LARGE SCALE GENOMIC DNA]</scope>
</reference>
<dbReference type="OMA" id="NGWIWDL"/>
<dbReference type="PROSITE" id="PS50294">
    <property type="entry name" value="WD_REPEATS_REGION"/>
    <property type="match status" value="1"/>
</dbReference>
<dbReference type="InterPro" id="IPR001810">
    <property type="entry name" value="F-box_dom"/>
</dbReference>
<dbReference type="InterPro" id="IPR019775">
    <property type="entry name" value="WD40_repeat_CS"/>
</dbReference>
<evidence type="ECO:0000256" key="3">
    <source>
        <dbReference type="PROSITE-ProRule" id="PRU00221"/>
    </source>
</evidence>
<dbReference type="Proteomes" id="UP000054359">
    <property type="component" value="Unassembled WGS sequence"/>
</dbReference>
<dbReference type="AlphaFoldDB" id="A0A087UM18"/>
<name>A0A087UM18_STEMI</name>
<proteinExistence type="predicted"/>
<dbReference type="PROSITE" id="PS50082">
    <property type="entry name" value="WD_REPEATS_2"/>
    <property type="match status" value="1"/>
</dbReference>
<evidence type="ECO:0000259" key="4">
    <source>
        <dbReference type="PROSITE" id="PS50181"/>
    </source>
</evidence>
<sequence length="407" mass="45790">MSSTEDSENQTEEFLLTLDTIPPEIFLHVCSFLSAKFVINVLSQVCQKFKEIIENDTTWRMRISEKWPKQYPMIAADSSFDWKEACISREEHYHLWKNSGESMKRYHLSDAHFGSVNVVQLLENGQICASGGRDGTLKLWDLAVLNEQQPDDLDSSDNNPCLLYSNAAHAGAWLWSIAYDNMNKMIYTGGFDCYLRTWNVEEPSVQVTCCSLASPILCLAYYDNALVSGCYGRSVSLFDLRADLQPVFQHIHHKKPVICIVCDEKYIISGSEDKTVIVYDKVAKKIMKTLQFDAFPLCMSYGLGQLLVGDVGGSFHVIDPTHEKFELLQTYPSGHKMKVTGIQHSLGSIITCSTDKTIRVLEPNVDPGLIAVLERDAEISKIALFNTTLVSANTDDSITVWIPKEET</sequence>
<keyword evidence="2" id="KW-0677">Repeat</keyword>
<evidence type="ECO:0000256" key="2">
    <source>
        <dbReference type="ARBA" id="ARBA00022737"/>
    </source>
</evidence>
<dbReference type="EMBL" id="KK120501">
    <property type="protein sequence ID" value="KFM78407.1"/>
    <property type="molecule type" value="Genomic_DNA"/>
</dbReference>
<dbReference type="SUPFAM" id="SSF81383">
    <property type="entry name" value="F-box domain"/>
    <property type="match status" value="1"/>
</dbReference>
<dbReference type="SMART" id="SM00320">
    <property type="entry name" value="WD40"/>
    <property type="match status" value="6"/>
</dbReference>
<feature type="domain" description="F-box" evidence="4">
    <location>
        <begin position="15"/>
        <end position="62"/>
    </location>
</feature>
<protein>
    <submittedName>
        <fullName evidence="5">F-box/WD repeat-containing protein 9</fullName>
    </submittedName>
</protein>
<dbReference type="CDD" id="cd22135">
    <property type="entry name" value="F-box_FBXW9"/>
    <property type="match status" value="1"/>
</dbReference>
<dbReference type="InterPro" id="IPR036322">
    <property type="entry name" value="WD40_repeat_dom_sf"/>
</dbReference>
<dbReference type="PROSITE" id="PS00678">
    <property type="entry name" value="WD_REPEATS_1"/>
    <property type="match status" value="1"/>
</dbReference>
<organism evidence="5 6">
    <name type="scientific">Stegodyphus mimosarum</name>
    <name type="common">African social velvet spider</name>
    <dbReference type="NCBI Taxonomy" id="407821"/>
    <lineage>
        <taxon>Eukaryota</taxon>
        <taxon>Metazoa</taxon>
        <taxon>Ecdysozoa</taxon>
        <taxon>Arthropoda</taxon>
        <taxon>Chelicerata</taxon>
        <taxon>Arachnida</taxon>
        <taxon>Araneae</taxon>
        <taxon>Araneomorphae</taxon>
        <taxon>Entelegynae</taxon>
        <taxon>Eresoidea</taxon>
        <taxon>Eresidae</taxon>
        <taxon>Stegodyphus</taxon>
    </lineage>
</organism>
<feature type="repeat" description="WD" evidence="3">
    <location>
        <begin position="109"/>
        <end position="142"/>
    </location>
</feature>
<keyword evidence="1 3" id="KW-0853">WD repeat</keyword>
<dbReference type="Pfam" id="PF12937">
    <property type="entry name" value="F-box-like"/>
    <property type="match status" value="1"/>
</dbReference>
<feature type="non-terminal residue" evidence="5">
    <location>
        <position position="407"/>
    </location>
</feature>
<dbReference type="SUPFAM" id="SSF50978">
    <property type="entry name" value="WD40 repeat-like"/>
    <property type="match status" value="1"/>
</dbReference>
<dbReference type="Pfam" id="PF00400">
    <property type="entry name" value="WD40"/>
    <property type="match status" value="4"/>
</dbReference>
<dbReference type="PANTHER" id="PTHR19855:SF34">
    <property type="entry name" value="F-BOX_WD REPEAT-CONTAINING PROTEIN 9"/>
    <property type="match status" value="1"/>
</dbReference>
<evidence type="ECO:0000256" key="1">
    <source>
        <dbReference type="ARBA" id="ARBA00022574"/>
    </source>
</evidence>
<dbReference type="InterPro" id="IPR001680">
    <property type="entry name" value="WD40_rpt"/>
</dbReference>
<dbReference type="InterPro" id="IPR015943">
    <property type="entry name" value="WD40/YVTN_repeat-like_dom_sf"/>
</dbReference>
<dbReference type="InterPro" id="IPR036047">
    <property type="entry name" value="F-box-like_dom_sf"/>
</dbReference>
<keyword evidence="6" id="KW-1185">Reference proteome</keyword>
<dbReference type="Gene3D" id="2.130.10.10">
    <property type="entry name" value="YVTN repeat-like/Quinoprotein amine dehydrogenase"/>
    <property type="match status" value="2"/>
</dbReference>
<dbReference type="SMART" id="SM00256">
    <property type="entry name" value="FBOX"/>
    <property type="match status" value="1"/>
</dbReference>
<gene>
    <name evidence="5" type="ORF">X975_16451</name>
</gene>
<dbReference type="STRING" id="407821.A0A087UM18"/>
<dbReference type="Gene3D" id="1.20.1280.50">
    <property type="match status" value="1"/>
</dbReference>
<dbReference type="PANTHER" id="PTHR19855">
    <property type="entry name" value="WD40 REPEAT PROTEIN 12, 37"/>
    <property type="match status" value="1"/>
</dbReference>
<accession>A0A087UM18</accession>
<evidence type="ECO:0000313" key="6">
    <source>
        <dbReference type="Proteomes" id="UP000054359"/>
    </source>
</evidence>
<dbReference type="PROSITE" id="PS50181">
    <property type="entry name" value="FBOX"/>
    <property type="match status" value="1"/>
</dbReference>